<gene>
    <name evidence="2" type="ORF">WA026_023192</name>
</gene>
<evidence type="ECO:0000259" key="1">
    <source>
        <dbReference type="PROSITE" id="PS50191"/>
    </source>
</evidence>
<dbReference type="PANTHER" id="PTHR10174:SF222">
    <property type="entry name" value="GH10083P-RELATED"/>
    <property type="match status" value="1"/>
</dbReference>
<feature type="domain" description="CRAL-TRIO" evidence="1">
    <location>
        <begin position="1"/>
        <end position="203"/>
    </location>
</feature>
<dbReference type="PANTHER" id="PTHR10174">
    <property type="entry name" value="ALPHA-TOCOPHEROL TRANSFER PROTEIN-RELATED"/>
    <property type="match status" value="1"/>
</dbReference>
<dbReference type="SUPFAM" id="SSF46938">
    <property type="entry name" value="CRAL/TRIO N-terminal domain"/>
    <property type="match status" value="1"/>
</dbReference>
<organism evidence="2 3">
    <name type="scientific">Henosepilachna vigintioctopunctata</name>
    <dbReference type="NCBI Taxonomy" id="420089"/>
    <lineage>
        <taxon>Eukaryota</taxon>
        <taxon>Metazoa</taxon>
        <taxon>Ecdysozoa</taxon>
        <taxon>Arthropoda</taxon>
        <taxon>Hexapoda</taxon>
        <taxon>Insecta</taxon>
        <taxon>Pterygota</taxon>
        <taxon>Neoptera</taxon>
        <taxon>Endopterygota</taxon>
        <taxon>Coleoptera</taxon>
        <taxon>Polyphaga</taxon>
        <taxon>Cucujiformia</taxon>
        <taxon>Coccinelloidea</taxon>
        <taxon>Coccinellidae</taxon>
        <taxon>Epilachninae</taxon>
        <taxon>Epilachnini</taxon>
        <taxon>Henosepilachna</taxon>
    </lineage>
</organism>
<dbReference type="CDD" id="cd00170">
    <property type="entry name" value="SEC14"/>
    <property type="match status" value="1"/>
</dbReference>
<dbReference type="SUPFAM" id="SSF52087">
    <property type="entry name" value="CRAL/TRIO domain"/>
    <property type="match status" value="1"/>
</dbReference>
<dbReference type="InterPro" id="IPR036865">
    <property type="entry name" value="CRAL-TRIO_dom_sf"/>
</dbReference>
<dbReference type="PRINTS" id="PR00180">
    <property type="entry name" value="CRETINALDHBP"/>
</dbReference>
<dbReference type="Proteomes" id="UP001431783">
    <property type="component" value="Unassembled WGS sequence"/>
</dbReference>
<dbReference type="Gene3D" id="3.40.525.10">
    <property type="entry name" value="CRAL-TRIO lipid binding domain"/>
    <property type="match status" value="1"/>
</dbReference>
<name>A0AAW1UI85_9CUCU</name>
<dbReference type="GO" id="GO:1902936">
    <property type="term" value="F:phosphatidylinositol bisphosphate binding"/>
    <property type="evidence" value="ECO:0007669"/>
    <property type="project" value="TreeGrafter"/>
</dbReference>
<accession>A0AAW1UI85</accession>
<evidence type="ECO:0000313" key="2">
    <source>
        <dbReference type="EMBL" id="KAK9882769.1"/>
    </source>
</evidence>
<dbReference type="InterPro" id="IPR036273">
    <property type="entry name" value="CRAL/TRIO_N_dom_sf"/>
</dbReference>
<comment type="caution">
    <text evidence="2">The sequence shown here is derived from an EMBL/GenBank/DDBJ whole genome shotgun (WGS) entry which is preliminary data.</text>
</comment>
<keyword evidence="3" id="KW-1185">Reference proteome</keyword>
<dbReference type="PROSITE" id="PS50191">
    <property type="entry name" value="CRAL_TRIO"/>
    <property type="match status" value="1"/>
</dbReference>
<dbReference type="InterPro" id="IPR001251">
    <property type="entry name" value="CRAL-TRIO_dom"/>
</dbReference>
<dbReference type="SMART" id="SM00516">
    <property type="entry name" value="SEC14"/>
    <property type="match status" value="1"/>
</dbReference>
<reference evidence="2 3" key="1">
    <citation type="submission" date="2023-03" db="EMBL/GenBank/DDBJ databases">
        <title>Genome insight into feeding habits of ladybird beetles.</title>
        <authorList>
            <person name="Li H.-S."/>
            <person name="Huang Y.-H."/>
            <person name="Pang H."/>
        </authorList>
    </citation>
    <scope>NUCLEOTIDE SEQUENCE [LARGE SCALE GENOMIC DNA]</scope>
    <source>
        <strain evidence="2">SYSU_2023b</strain>
        <tissue evidence="2">Whole body</tissue>
    </source>
</reference>
<dbReference type="Pfam" id="PF00650">
    <property type="entry name" value="CRAL_TRIO"/>
    <property type="match status" value="1"/>
</dbReference>
<evidence type="ECO:0000313" key="3">
    <source>
        <dbReference type="Proteomes" id="UP001431783"/>
    </source>
</evidence>
<protein>
    <recommendedName>
        <fullName evidence="1">CRAL-TRIO domain-containing protein</fullName>
    </recommendedName>
</protein>
<dbReference type="EMBL" id="JARQZJ010000082">
    <property type="protein sequence ID" value="KAK9882769.1"/>
    <property type="molecule type" value="Genomic_DNA"/>
</dbReference>
<proteinExistence type="predicted"/>
<dbReference type="AlphaFoldDB" id="A0AAW1UI85"/>
<sequence length="238" mass="27899">MLEMFLIMNNYDIDVTQRKIEMYYQVRTDYPEIFRNKNPTLPHMMKVADVIYTITLPELTPEMYRVNILKIKDTNPSNLDAYDFVAHMLNCLELNYAKGNYAAGELFIYDLEGISLRHMFKFGLGLIRKLARVLQEVYSPKTKGIHFINCPIFIDTILTIARAATKEKIAKRFKVHNSKETLKEFIPESILPIDYGGQEECLDTLRRIQEEQFEKNIARFNTLDNLKKIKTIDSNDKK</sequence>
<dbReference type="GO" id="GO:0016020">
    <property type="term" value="C:membrane"/>
    <property type="evidence" value="ECO:0007669"/>
    <property type="project" value="TreeGrafter"/>
</dbReference>